<evidence type="ECO:0000313" key="2">
    <source>
        <dbReference type="Proteomes" id="UP001152795"/>
    </source>
</evidence>
<accession>A0A6S7LSP6</accession>
<reference evidence="1" key="1">
    <citation type="submission" date="2020-04" db="EMBL/GenBank/DDBJ databases">
        <authorList>
            <person name="Alioto T."/>
            <person name="Alioto T."/>
            <person name="Gomez Garrido J."/>
        </authorList>
    </citation>
    <scope>NUCLEOTIDE SEQUENCE</scope>
    <source>
        <strain evidence="1">A484AB</strain>
    </source>
</reference>
<gene>
    <name evidence="1" type="ORF">PACLA_8A002860</name>
</gene>
<feature type="non-terminal residue" evidence="1">
    <location>
        <position position="68"/>
    </location>
</feature>
<dbReference type="Proteomes" id="UP001152795">
    <property type="component" value="Unassembled WGS sequence"/>
</dbReference>
<evidence type="ECO:0000313" key="1">
    <source>
        <dbReference type="EMBL" id="CAB4043272.1"/>
    </source>
</evidence>
<sequence>MAASEALPYAKSVFNGLYDSIFGIITFFKPIYQKQDNIHNVTAQETEEINTNRTRRRLRPTTTTQKTQ</sequence>
<protein>
    <submittedName>
        <fullName evidence="1">Uncharacterized protein</fullName>
    </submittedName>
</protein>
<organism evidence="1 2">
    <name type="scientific">Paramuricea clavata</name>
    <name type="common">Red gorgonian</name>
    <name type="synonym">Violescent sea-whip</name>
    <dbReference type="NCBI Taxonomy" id="317549"/>
    <lineage>
        <taxon>Eukaryota</taxon>
        <taxon>Metazoa</taxon>
        <taxon>Cnidaria</taxon>
        <taxon>Anthozoa</taxon>
        <taxon>Octocorallia</taxon>
        <taxon>Malacalcyonacea</taxon>
        <taxon>Plexauridae</taxon>
        <taxon>Paramuricea</taxon>
    </lineage>
</organism>
<proteinExistence type="predicted"/>
<name>A0A6S7LSP6_PARCT</name>
<keyword evidence="2" id="KW-1185">Reference proteome</keyword>
<dbReference type="AlphaFoldDB" id="A0A6S7LSP6"/>
<dbReference type="EMBL" id="CACRXK020031933">
    <property type="protein sequence ID" value="CAB4043272.1"/>
    <property type="molecule type" value="Genomic_DNA"/>
</dbReference>
<comment type="caution">
    <text evidence="1">The sequence shown here is derived from an EMBL/GenBank/DDBJ whole genome shotgun (WGS) entry which is preliminary data.</text>
</comment>